<evidence type="ECO:0000313" key="4">
    <source>
        <dbReference type="Proteomes" id="UP000469440"/>
    </source>
</evidence>
<feature type="compositionally biased region" description="Basic residues" evidence="1">
    <location>
        <begin position="240"/>
        <end position="254"/>
    </location>
</feature>
<evidence type="ECO:0000259" key="2">
    <source>
        <dbReference type="Pfam" id="PF24722"/>
    </source>
</evidence>
<name>A0A6N8I053_9FIRM</name>
<proteinExistence type="predicted"/>
<feature type="region of interest" description="Disordered" evidence="1">
    <location>
        <begin position="240"/>
        <end position="263"/>
    </location>
</feature>
<sequence>MDQKVFEMVTGSVETALNGQGFRRTEGEVKKEEGREVLFLGEGAAYSVLYQENGKRFTLRTCDMDGEEPNGQWKTLSMWLYDPDTDTPAQAQSIVEDFTETLTGPKQTAAVKARKKRKKDDDNNVDPLFFFNRFLGLFPELKDELNEEKAVYGDVRSVTFARERLLPKINALVNNPAEKDRIARCCQLLNDLYIAGDMDVRSIITIVVLNGIEGERAVEGVRAQMNEDLLKSYKSALKMKGKKVKPEKKKKPKKFTADSLLNR</sequence>
<accession>A0A6N8I053</accession>
<keyword evidence="4" id="KW-1185">Reference proteome</keyword>
<protein>
    <recommendedName>
        <fullName evidence="2">DUF7674 domain-containing protein</fullName>
    </recommendedName>
</protein>
<feature type="domain" description="DUF7674" evidence="2">
    <location>
        <begin position="131"/>
        <end position="235"/>
    </location>
</feature>
<dbReference type="Proteomes" id="UP000469440">
    <property type="component" value="Unassembled WGS sequence"/>
</dbReference>
<comment type="caution">
    <text evidence="3">The sequence shown here is derived from an EMBL/GenBank/DDBJ whole genome shotgun (WGS) entry which is preliminary data.</text>
</comment>
<dbReference type="OrthoDB" id="1843925at2"/>
<evidence type="ECO:0000256" key="1">
    <source>
        <dbReference type="SAM" id="MobiDB-lite"/>
    </source>
</evidence>
<dbReference type="InterPro" id="IPR056091">
    <property type="entry name" value="DUF7674"/>
</dbReference>
<dbReference type="RefSeq" id="WP_156990567.1">
    <property type="nucleotide sequence ID" value="NZ_VWXL01000053.1"/>
</dbReference>
<dbReference type="Pfam" id="PF24722">
    <property type="entry name" value="DUF7674"/>
    <property type="match status" value="1"/>
</dbReference>
<organism evidence="3 4">
    <name type="scientific">Caproicibacter fermentans</name>
    <dbReference type="NCBI Taxonomy" id="2576756"/>
    <lineage>
        <taxon>Bacteria</taxon>
        <taxon>Bacillati</taxon>
        <taxon>Bacillota</taxon>
        <taxon>Clostridia</taxon>
        <taxon>Eubacteriales</taxon>
        <taxon>Acutalibacteraceae</taxon>
        <taxon>Caproicibacter</taxon>
    </lineage>
</organism>
<dbReference type="AlphaFoldDB" id="A0A6N8I053"/>
<reference evidence="3 4" key="1">
    <citation type="submission" date="2019-09" db="EMBL/GenBank/DDBJ databases">
        <title>Genome sequence of Clostridium sp. EA1.</title>
        <authorList>
            <person name="Poehlein A."/>
            <person name="Bengelsdorf F.R."/>
            <person name="Daniel R."/>
        </authorList>
    </citation>
    <scope>NUCLEOTIDE SEQUENCE [LARGE SCALE GENOMIC DNA]</scope>
    <source>
        <strain evidence="3 4">EA1</strain>
    </source>
</reference>
<gene>
    <name evidence="3" type="ORF">CAFE_19970</name>
</gene>
<dbReference type="EMBL" id="VWXL01000053">
    <property type="protein sequence ID" value="MVB11288.1"/>
    <property type="molecule type" value="Genomic_DNA"/>
</dbReference>
<evidence type="ECO:0000313" key="3">
    <source>
        <dbReference type="EMBL" id="MVB11288.1"/>
    </source>
</evidence>